<organism evidence="1 2">
    <name type="scientific">Flagellimonas flava</name>
    <dbReference type="NCBI Taxonomy" id="570519"/>
    <lineage>
        <taxon>Bacteria</taxon>
        <taxon>Pseudomonadati</taxon>
        <taxon>Bacteroidota</taxon>
        <taxon>Flavobacteriia</taxon>
        <taxon>Flavobacteriales</taxon>
        <taxon>Flavobacteriaceae</taxon>
        <taxon>Flagellimonas</taxon>
    </lineage>
</organism>
<dbReference type="RefSeq" id="WP_073179679.1">
    <property type="nucleotide sequence ID" value="NZ_FQWL01000003.1"/>
</dbReference>
<dbReference type="AlphaFoldDB" id="A0A1M5M8I5"/>
<reference evidence="2" key="1">
    <citation type="submission" date="2016-11" db="EMBL/GenBank/DDBJ databases">
        <authorList>
            <person name="Varghese N."/>
            <person name="Submissions S."/>
        </authorList>
    </citation>
    <scope>NUCLEOTIDE SEQUENCE [LARGE SCALE GENOMIC DNA]</scope>
    <source>
        <strain evidence="2">DSM 22638</strain>
    </source>
</reference>
<dbReference type="STRING" id="570519.SAMN04488116_2317"/>
<accession>A0A1M5M8I5</accession>
<proteinExistence type="predicted"/>
<dbReference type="EMBL" id="FQWL01000003">
    <property type="protein sequence ID" value="SHG73587.1"/>
    <property type="molecule type" value="Genomic_DNA"/>
</dbReference>
<evidence type="ECO:0000313" key="2">
    <source>
        <dbReference type="Proteomes" id="UP000184532"/>
    </source>
</evidence>
<dbReference type="Proteomes" id="UP000184532">
    <property type="component" value="Unassembled WGS sequence"/>
</dbReference>
<gene>
    <name evidence="1" type="ORF">SAMN04488116_2317</name>
</gene>
<name>A0A1M5M8I5_9FLAO</name>
<dbReference type="PROSITE" id="PS51257">
    <property type="entry name" value="PROKAR_LIPOPROTEIN"/>
    <property type="match status" value="1"/>
</dbReference>
<sequence>MRKLSCILLLFLTFFSCKEKEQSPDQNSLDTLEFDYQKMPKRTGINPEATEILNEWSEFQDFNSSFTVLYKATNNEDLVLAIDELIKKEEELAKSEYPETFDEFQIKSRQRVVKTYLFKVKASIVNNTKTTEPTIEMIKAYNAFRAQLNVLVNSQLDKKLILDES</sequence>
<evidence type="ECO:0008006" key="3">
    <source>
        <dbReference type="Google" id="ProtNLM"/>
    </source>
</evidence>
<evidence type="ECO:0000313" key="1">
    <source>
        <dbReference type="EMBL" id="SHG73587.1"/>
    </source>
</evidence>
<protein>
    <recommendedName>
        <fullName evidence="3">Lipoprotein</fullName>
    </recommendedName>
</protein>
<dbReference type="OrthoDB" id="1443520at2"/>
<keyword evidence="2" id="KW-1185">Reference proteome</keyword>